<dbReference type="Proteomes" id="UP000886893">
    <property type="component" value="Unassembled WGS sequence"/>
</dbReference>
<evidence type="ECO:0000313" key="1">
    <source>
        <dbReference type="EMBL" id="HIT17716.1"/>
    </source>
</evidence>
<sequence length="192" mass="21980">SKGLIDISVVRNTVFADIPYKTLLKIFNRLEEEGIVKTVSKGVYSIGKKKIDERKILSEYTSNGKGMIVGYALFNKIGLTLYQDERIVIYTNVITTKQKNICNLLLKKVDLIFTDEIIDLVSLLEILDIGFGMRGGDYLTYRNVVELLAKTYTDDNFKQVIGAIRYKYSTIVKLNELLTRLNIKNLCMDLYQ</sequence>
<accession>A0A9D1G8M0</accession>
<reference evidence="1" key="1">
    <citation type="submission" date="2020-10" db="EMBL/GenBank/DDBJ databases">
        <authorList>
            <person name="Gilroy R."/>
        </authorList>
    </citation>
    <scope>NUCLEOTIDE SEQUENCE</scope>
    <source>
        <strain evidence="1">14508</strain>
    </source>
</reference>
<evidence type="ECO:0000313" key="2">
    <source>
        <dbReference type="Proteomes" id="UP000886893"/>
    </source>
</evidence>
<organism evidence="1 2">
    <name type="scientific">Candidatus Caccosoma faecigallinarum</name>
    <dbReference type="NCBI Taxonomy" id="2840720"/>
    <lineage>
        <taxon>Bacteria</taxon>
        <taxon>Bacillati</taxon>
        <taxon>Bacillota</taxon>
        <taxon>Bacillota incertae sedis</taxon>
        <taxon>Candidatus Caccosoma</taxon>
    </lineage>
</organism>
<reference evidence="1" key="2">
    <citation type="journal article" date="2021" name="PeerJ">
        <title>Extensive microbial diversity within the chicken gut microbiome revealed by metagenomics and culture.</title>
        <authorList>
            <person name="Gilroy R."/>
            <person name="Ravi A."/>
            <person name="Getino M."/>
            <person name="Pursley I."/>
            <person name="Horton D.L."/>
            <person name="Alikhan N.F."/>
            <person name="Baker D."/>
            <person name="Gharbi K."/>
            <person name="Hall N."/>
            <person name="Watson M."/>
            <person name="Adriaenssens E.M."/>
            <person name="Foster-Nyarko E."/>
            <person name="Jarju S."/>
            <person name="Secka A."/>
            <person name="Antonio M."/>
            <person name="Oren A."/>
            <person name="Chaudhuri R.R."/>
            <person name="La Ragione R."/>
            <person name="Hildebrand F."/>
            <person name="Pallen M.J."/>
        </authorList>
    </citation>
    <scope>NUCLEOTIDE SEQUENCE</scope>
    <source>
        <strain evidence="1">14508</strain>
    </source>
</reference>
<dbReference type="AlphaFoldDB" id="A0A9D1G8M0"/>
<protein>
    <submittedName>
        <fullName evidence="1">Uncharacterized protein</fullName>
    </submittedName>
</protein>
<feature type="non-terminal residue" evidence="1">
    <location>
        <position position="1"/>
    </location>
</feature>
<dbReference type="EMBL" id="DVKI01000157">
    <property type="protein sequence ID" value="HIT17716.1"/>
    <property type="molecule type" value="Genomic_DNA"/>
</dbReference>
<proteinExistence type="predicted"/>
<name>A0A9D1G8M0_9FIRM</name>
<comment type="caution">
    <text evidence="1">The sequence shown here is derived from an EMBL/GenBank/DDBJ whole genome shotgun (WGS) entry which is preliminary data.</text>
</comment>
<gene>
    <name evidence="1" type="ORF">IAD04_05025</name>
</gene>